<dbReference type="Pfam" id="PF07687">
    <property type="entry name" value="M20_dimer"/>
    <property type="match status" value="1"/>
</dbReference>
<protein>
    <submittedName>
        <fullName evidence="8">M20 family metallo-hydrolase</fullName>
    </submittedName>
</protein>
<name>A0ABW3DDM4_9BACL</name>
<evidence type="ECO:0000256" key="4">
    <source>
        <dbReference type="ARBA" id="ARBA00022723"/>
    </source>
</evidence>
<dbReference type="InterPro" id="IPR010158">
    <property type="entry name" value="Amidase_Cbmase"/>
</dbReference>
<comment type="caution">
    <text evidence="8">The sequence shown here is derived from an EMBL/GenBank/DDBJ whole genome shotgun (WGS) entry which is preliminary data.</text>
</comment>
<dbReference type="SUPFAM" id="SSF53187">
    <property type="entry name" value="Zn-dependent exopeptidases"/>
    <property type="match status" value="1"/>
</dbReference>
<evidence type="ECO:0000256" key="3">
    <source>
        <dbReference type="ARBA" id="ARBA00011738"/>
    </source>
</evidence>
<comment type="subunit">
    <text evidence="3">Homodimer.</text>
</comment>
<dbReference type="InterPro" id="IPR002933">
    <property type="entry name" value="Peptidase_M20"/>
</dbReference>
<evidence type="ECO:0000256" key="6">
    <source>
        <dbReference type="ARBA" id="ARBA00023211"/>
    </source>
</evidence>
<dbReference type="Gene3D" id="3.30.70.360">
    <property type="match status" value="1"/>
</dbReference>
<proteinExistence type="inferred from homology"/>
<dbReference type="RefSeq" id="WP_379290242.1">
    <property type="nucleotide sequence ID" value="NZ_JBHTIU010000076.1"/>
</dbReference>
<dbReference type="InterPro" id="IPR036264">
    <property type="entry name" value="Bact_exopeptidase_dim_dom"/>
</dbReference>
<dbReference type="PIRSF" id="PIRSF001235">
    <property type="entry name" value="Amidase_carbamoylase"/>
    <property type="match status" value="1"/>
</dbReference>
<keyword evidence="4" id="KW-0479">Metal-binding</keyword>
<dbReference type="CDD" id="cd03884">
    <property type="entry name" value="M20_bAS"/>
    <property type="match status" value="1"/>
</dbReference>
<comment type="similarity">
    <text evidence="2">Belongs to the peptidase M20 family.</text>
</comment>
<comment type="cofactor">
    <cofactor evidence="1">
        <name>Mn(2+)</name>
        <dbReference type="ChEBI" id="CHEBI:29035"/>
    </cofactor>
</comment>
<keyword evidence="9" id="KW-1185">Reference proteome</keyword>
<keyword evidence="5" id="KW-0378">Hydrolase</keyword>
<dbReference type="Proteomes" id="UP001597120">
    <property type="component" value="Unassembled WGS sequence"/>
</dbReference>
<reference evidence="9" key="1">
    <citation type="journal article" date="2019" name="Int. J. Syst. Evol. Microbiol.">
        <title>The Global Catalogue of Microorganisms (GCM) 10K type strain sequencing project: providing services to taxonomists for standard genome sequencing and annotation.</title>
        <authorList>
            <consortium name="The Broad Institute Genomics Platform"/>
            <consortium name="The Broad Institute Genome Sequencing Center for Infectious Disease"/>
            <person name="Wu L."/>
            <person name="Ma J."/>
        </authorList>
    </citation>
    <scope>NUCLEOTIDE SEQUENCE [LARGE SCALE GENOMIC DNA]</scope>
    <source>
        <strain evidence="9">CCUG 57263</strain>
    </source>
</reference>
<dbReference type="Gene3D" id="3.40.630.10">
    <property type="entry name" value="Zn peptidases"/>
    <property type="match status" value="1"/>
</dbReference>
<dbReference type="EMBL" id="JBHTIU010000076">
    <property type="protein sequence ID" value="MFD0871288.1"/>
    <property type="molecule type" value="Genomic_DNA"/>
</dbReference>
<dbReference type="Pfam" id="PF01546">
    <property type="entry name" value="Peptidase_M20"/>
    <property type="match status" value="1"/>
</dbReference>
<dbReference type="PANTHER" id="PTHR32494">
    <property type="entry name" value="ALLANTOATE DEIMINASE-RELATED"/>
    <property type="match status" value="1"/>
</dbReference>
<dbReference type="InterPro" id="IPR011650">
    <property type="entry name" value="Peptidase_M20_dimer"/>
</dbReference>
<evidence type="ECO:0000256" key="1">
    <source>
        <dbReference type="ARBA" id="ARBA00001936"/>
    </source>
</evidence>
<evidence type="ECO:0000256" key="5">
    <source>
        <dbReference type="ARBA" id="ARBA00022801"/>
    </source>
</evidence>
<evidence type="ECO:0000259" key="7">
    <source>
        <dbReference type="Pfam" id="PF07687"/>
    </source>
</evidence>
<evidence type="ECO:0000313" key="8">
    <source>
        <dbReference type="EMBL" id="MFD0871288.1"/>
    </source>
</evidence>
<dbReference type="NCBIfam" id="TIGR01879">
    <property type="entry name" value="hydantase"/>
    <property type="match status" value="1"/>
</dbReference>
<evidence type="ECO:0000256" key="2">
    <source>
        <dbReference type="ARBA" id="ARBA00006153"/>
    </source>
</evidence>
<organism evidence="8 9">
    <name type="scientific">Paenibacillus residui</name>
    <dbReference type="NCBI Taxonomy" id="629724"/>
    <lineage>
        <taxon>Bacteria</taxon>
        <taxon>Bacillati</taxon>
        <taxon>Bacillota</taxon>
        <taxon>Bacilli</taxon>
        <taxon>Bacillales</taxon>
        <taxon>Paenibacillaceae</taxon>
        <taxon>Paenibacillus</taxon>
    </lineage>
</organism>
<feature type="domain" description="Peptidase M20 dimerisation" evidence="7">
    <location>
        <begin position="213"/>
        <end position="311"/>
    </location>
</feature>
<accession>A0ABW3DDM4</accession>
<dbReference type="NCBIfam" id="NF006771">
    <property type="entry name" value="PRK09290.1-5"/>
    <property type="match status" value="1"/>
</dbReference>
<gene>
    <name evidence="8" type="ORF">ACFQ03_19265</name>
</gene>
<dbReference type="PANTHER" id="PTHR32494:SF19">
    <property type="entry name" value="ALLANTOATE DEIMINASE-RELATED"/>
    <property type="match status" value="1"/>
</dbReference>
<dbReference type="SUPFAM" id="SSF55031">
    <property type="entry name" value="Bacterial exopeptidase dimerisation domain"/>
    <property type="match status" value="1"/>
</dbReference>
<evidence type="ECO:0000313" key="9">
    <source>
        <dbReference type="Proteomes" id="UP001597120"/>
    </source>
</evidence>
<sequence>MISSQRLEDRINSLARIGMTEEGGVTRLALTDEDRKAHQLVRSWMEQAGMSVRVDAAGNLIGRKEGTNPQARPVVMGSHIDSVGNGGKFDGTIGVIGGIEVVQHIAEENISITRPVEVIAFCEEEGSRFQSGGIFGSRAMTGKITPADLEIRDANGISRRQALADFGLNPDELFTKAIRRKGEMALYLEMHIEQGPVLEQKGIPVGIVTGITGLSLTEIIVEGKPNHVGATPMGMRHDALLGACEIATGIEEICLSYGSPAVGTVGTMEVFPGQVNIVPGRVVMTTDVRDLDVERRESILQRIRNHAESVAGRRGLTVSFDTKLKANPALCSQEIIEVMKRESERMSLSYLEMPSGAGHDAQLMAELADMGMIFVRSTGGSHNPREYASMEDITLGTELLSRVALHYLNAEEV</sequence>
<keyword evidence="6" id="KW-0464">Manganese</keyword>